<reference evidence="2" key="1">
    <citation type="submission" date="2020-05" db="EMBL/GenBank/DDBJ databases">
        <title>Mycena genomes resolve the evolution of fungal bioluminescence.</title>
        <authorList>
            <person name="Tsai I.J."/>
        </authorList>
    </citation>
    <scope>NUCLEOTIDE SEQUENCE</scope>
    <source>
        <strain evidence="2">160909Yilan</strain>
    </source>
</reference>
<proteinExistence type="predicted"/>
<organism evidence="2 3">
    <name type="scientific">Mycena sanguinolenta</name>
    <dbReference type="NCBI Taxonomy" id="230812"/>
    <lineage>
        <taxon>Eukaryota</taxon>
        <taxon>Fungi</taxon>
        <taxon>Dikarya</taxon>
        <taxon>Basidiomycota</taxon>
        <taxon>Agaricomycotina</taxon>
        <taxon>Agaricomycetes</taxon>
        <taxon>Agaricomycetidae</taxon>
        <taxon>Agaricales</taxon>
        <taxon>Marasmiineae</taxon>
        <taxon>Mycenaceae</taxon>
        <taxon>Mycena</taxon>
    </lineage>
</organism>
<dbReference type="Proteomes" id="UP000623467">
    <property type="component" value="Unassembled WGS sequence"/>
</dbReference>
<feature type="chain" id="PRO_5034819124" evidence="1">
    <location>
        <begin position="26"/>
        <end position="206"/>
    </location>
</feature>
<evidence type="ECO:0000313" key="3">
    <source>
        <dbReference type="Proteomes" id="UP000623467"/>
    </source>
</evidence>
<dbReference type="AlphaFoldDB" id="A0A8H6XMI4"/>
<keyword evidence="1" id="KW-0732">Signal</keyword>
<keyword evidence="3" id="KW-1185">Reference proteome</keyword>
<sequence>MLSTVACRALAITFIGLALTNNVQGSNHPISNDIVCPTNSHVSFVHNSYTYNAPLHKFTDITGSFFNASWNPGVIVNSTTGTDNVPGATRSGSFAGYIFNETLTAIEKRSDALLSSYHGKGFTFILGPSYPALRVDGYSETLRFESICSGKATYIDFITYTCSDNQRLTYTAWSMAHTSALDGLAQTLGATILAGVCPEEAHCDKH</sequence>
<gene>
    <name evidence="2" type="ORF">MSAN_01959700</name>
</gene>
<feature type="signal peptide" evidence="1">
    <location>
        <begin position="1"/>
        <end position="25"/>
    </location>
</feature>
<evidence type="ECO:0000256" key="1">
    <source>
        <dbReference type="SAM" id="SignalP"/>
    </source>
</evidence>
<accession>A0A8H6XMI4</accession>
<dbReference type="OrthoDB" id="2954648at2759"/>
<comment type="caution">
    <text evidence="2">The sequence shown here is derived from an EMBL/GenBank/DDBJ whole genome shotgun (WGS) entry which is preliminary data.</text>
</comment>
<name>A0A8H6XMI4_9AGAR</name>
<protein>
    <submittedName>
        <fullName evidence="2">Uncharacterized protein</fullName>
    </submittedName>
</protein>
<dbReference type="EMBL" id="JACAZH010000022">
    <property type="protein sequence ID" value="KAF7343787.1"/>
    <property type="molecule type" value="Genomic_DNA"/>
</dbReference>
<evidence type="ECO:0000313" key="2">
    <source>
        <dbReference type="EMBL" id="KAF7343787.1"/>
    </source>
</evidence>